<evidence type="ECO:0000256" key="2">
    <source>
        <dbReference type="ARBA" id="ARBA00022737"/>
    </source>
</evidence>
<sequence>MFDLLIDVAHTEVIRDRFALKRLPRYKDMHEIVVEITLEKEDKYLERLKKDIKQGFIQNIFSNRNLKDSSFRLNFTKMIANDMVVSLPDKAIFSLLMLMIERGFCDIVSVLLAKTINLNQIYWDGETPLFKAANKGYTEVVTLLLKQKANPNLHACFNWLNHIDSVYPGITVNSLCDNSKTPSRYSPPPLPSYKKIYIPCFERRNISDTLILEQLSIVEPKSVKSYLKHLSSKNSNMYEQYKMYRISPLHVAASKGYTDIVELL</sequence>
<keyword evidence="6" id="KW-1185">Reference proteome</keyword>
<accession>A0A6J8C2U1</accession>
<dbReference type="GO" id="GO:0016567">
    <property type="term" value="P:protein ubiquitination"/>
    <property type="evidence" value="ECO:0007669"/>
    <property type="project" value="TreeGrafter"/>
</dbReference>
<evidence type="ECO:0000256" key="3">
    <source>
        <dbReference type="ARBA" id="ARBA00023043"/>
    </source>
</evidence>
<dbReference type="SUPFAM" id="SSF48403">
    <property type="entry name" value="Ankyrin repeat"/>
    <property type="match status" value="1"/>
</dbReference>
<feature type="repeat" description="ANK" evidence="4">
    <location>
        <begin position="244"/>
        <end position="264"/>
    </location>
</feature>
<dbReference type="PANTHER" id="PTHR24136">
    <property type="entry name" value="SOWAH (DROSOPHILA) HOMOLOG"/>
    <property type="match status" value="1"/>
</dbReference>
<evidence type="ECO:0000313" key="6">
    <source>
        <dbReference type="Proteomes" id="UP000507470"/>
    </source>
</evidence>
<dbReference type="AlphaFoldDB" id="A0A6J8C2U1"/>
<dbReference type="InterPro" id="IPR051573">
    <property type="entry name" value="Ankyrin-SOCS_box_domain"/>
</dbReference>
<dbReference type="EMBL" id="CACVKT020004335">
    <property type="protein sequence ID" value="CAC5389370.1"/>
    <property type="molecule type" value="Genomic_DNA"/>
</dbReference>
<protein>
    <submittedName>
        <fullName evidence="5">Uncharacterized protein</fullName>
    </submittedName>
</protein>
<gene>
    <name evidence="5" type="ORF">MCOR_24535</name>
</gene>
<dbReference type="PANTHER" id="PTHR24136:SF15">
    <property type="entry name" value="ANK_REP_REGION DOMAIN-CONTAINING PROTEIN"/>
    <property type="match status" value="1"/>
</dbReference>
<dbReference type="PROSITE" id="PS50088">
    <property type="entry name" value="ANK_REPEAT"/>
    <property type="match status" value="2"/>
</dbReference>
<keyword evidence="3 4" id="KW-0040">ANK repeat</keyword>
<dbReference type="Pfam" id="PF12796">
    <property type="entry name" value="Ank_2"/>
    <property type="match status" value="1"/>
</dbReference>
<dbReference type="Pfam" id="PF00023">
    <property type="entry name" value="Ank"/>
    <property type="match status" value="1"/>
</dbReference>
<organism evidence="5 6">
    <name type="scientific">Mytilus coruscus</name>
    <name type="common">Sea mussel</name>
    <dbReference type="NCBI Taxonomy" id="42192"/>
    <lineage>
        <taxon>Eukaryota</taxon>
        <taxon>Metazoa</taxon>
        <taxon>Spiralia</taxon>
        <taxon>Lophotrochozoa</taxon>
        <taxon>Mollusca</taxon>
        <taxon>Bivalvia</taxon>
        <taxon>Autobranchia</taxon>
        <taxon>Pteriomorphia</taxon>
        <taxon>Mytilida</taxon>
        <taxon>Mytiloidea</taxon>
        <taxon>Mytilidae</taxon>
        <taxon>Mytilinae</taxon>
        <taxon>Mytilus</taxon>
    </lineage>
</organism>
<feature type="repeat" description="ANK" evidence="4">
    <location>
        <begin position="124"/>
        <end position="156"/>
    </location>
</feature>
<dbReference type="SMART" id="SM00248">
    <property type="entry name" value="ANK"/>
    <property type="match status" value="2"/>
</dbReference>
<dbReference type="Proteomes" id="UP000507470">
    <property type="component" value="Unassembled WGS sequence"/>
</dbReference>
<evidence type="ECO:0000256" key="4">
    <source>
        <dbReference type="PROSITE-ProRule" id="PRU00023"/>
    </source>
</evidence>
<dbReference type="InterPro" id="IPR002110">
    <property type="entry name" value="Ankyrin_rpt"/>
</dbReference>
<dbReference type="GO" id="GO:0045732">
    <property type="term" value="P:positive regulation of protein catabolic process"/>
    <property type="evidence" value="ECO:0007669"/>
    <property type="project" value="TreeGrafter"/>
</dbReference>
<keyword evidence="2" id="KW-0677">Repeat</keyword>
<dbReference type="Gene3D" id="1.25.40.20">
    <property type="entry name" value="Ankyrin repeat-containing domain"/>
    <property type="match status" value="1"/>
</dbReference>
<dbReference type="InterPro" id="IPR036770">
    <property type="entry name" value="Ankyrin_rpt-contain_sf"/>
</dbReference>
<evidence type="ECO:0000256" key="1">
    <source>
        <dbReference type="ARBA" id="ARBA00005949"/>
    </source>
</evidence>
<dbReference type="OrthoDB" id="2157354at2759"/>
<comment type="similarity">
    <text evidence="1">Belongs to the ankyrin SOCS box (ASB) family.</text>
</comment>
<evidence type="ECO:0000313" key="5">
    <source>
        <dbReference type="EMBL" id="CAC5389370.1"/>
    </source>
</evidence>
<proteinExistence type="inferred from homology"/>
<name>A0A6J8C2U1_MYTCO</name>
<reference evidence="5 6" key="1">
    <citation type="submission" date="2020-06" db="EMBL/GenBank/DDBJ databases">
        <authorList>
            <person name="Li R."/>
            <person name="Bekaert M."/>
        </authorList>
    </citation>
    <scope>NUCLEOTIDE SEQUENCE [LARGE SCALE GENOMIC DNA]</scope>
    <source>
        <strain evidence="6">wild</strain>
    </source>
</reference>
<dbReference type="PROSITE" id="PS50297">
    <property type="entry name" value="ANK_REP_REGION"/>
    <property type="match status" value="2"/>
</dbReference>